<dbReference type="InterPro" id="IPR035874">
    <property type="entry name" value="IDS"/>
</dbReference>
<name>M5U2G1_9BACT</name>
<dbReference type="PATRIC" id="fig|1263870.3.peg.3091"/>
<dbReference type="PANTHER" id="PTHR45953">
    <property type="entry name" value="IDURONATE 2-SULFATASE"/>
    <property type="match status" value="1"/>
</dbReference>
<keyword evidence="11" id="KW-1185">Reference proteome</keyword>
<evidence type="ECO:0000256" key="4">
    <source>
        <dbReference type="ARBA" id="ARBA00022729"/>
    </source>
</evidence>
<evidence type="ECO:0000256" key="2">
    <source>
        <dbReference type="ARBA" id="ARBA00008779"/>
    </source>
</evidence>
<dbReference type="Gene3D" id="3.40.720.10">
    <property type="entry name" value="Alkaline Phosphatase, subunit A"/>
    <property type="match status" value="1"/>
</dbReference>
<dbReference type="RefSeq" id="WP_008679370.1">
    <property type="nucleotide sequence ID" value="NZ_ANOH01000206.1"/>
</dbReference>
<organism evidence="10 11">
    <name type="scientific">Rhodopirellula sallentina SM41</name>
    <dbReference type="NCBI Taxonomy" id="1263870"/>
    <lineage>
        <taxon>Bacteria</taxon>
        <taxon>Pseudomonadati</taxon>
        <taxon>Planctomycetota</taxon>
        <taxon>Planctomycetia</taxon>
        <taxon>Pirellulales</taxon>
        <taxon>Pirellulaceae</taxon>
        <taxon>Rhodopirellula</taxon>
    </lineage>
</organism>
<comment type="similarity">
    <text evidence="2">Belongs to the sulfatase family.</text>
</comment>
<keyword evidence="3" id="KW-0479">Metal-binding</keyword>
<feature type="chain" id="PRO_5004073152" evidence="8">
    <location>
        <begin position="25"/>
        <end position="580"/>
    </location>
</feature>
<dbReference type="GO" id="GO:0004423">
    <property type="term" value="F:iduronate-2-sulfatase activity"/>
    <property type="evidence" value="ECO:0007669"/>
    <property type="project" value="InterPro"/>
</dbReference>
<evidence type="ECO:0000256" key="6">
    <source>
        <dbReference type="ARBA" id="ARBA00022837"/>
    </source>
</evidence>
<dbReference type="Proteomes" id="UP000011885">
    <property type="component" value="Unassembled WGS sequence"/>
</dbReference>
<dbReference type="PANTHER" id="PTHR45953:SF1">
    <property type="entry name" value="IDURONATE 2-SULFATASE"/>
    <property type="match status" value="1"/>
</dbReference>
<keyword evidence="4 8" id="KW-0732">Signal</keyword>
<dbReference type="AlphaFoldDB" id="M5U2G1"/>
<comment type="cofactor">
    <cofactor evidence="1">
        <name>Ca(2+)</name>
        <dbReference type="ChEBI" id="CHEBI:29108"/>
    </cofactor>
</comment>
<feature type="domain" description="Sulfatase N-terminal" evidence="9">
    <location>
        <begin position="28"/>
        <end position="379"/>
    </location>
</feature>
<evidence type="ECO:0000259" key="9">
    <source>
        <dbReference type="Pfam" id="PF00884"/>
    </source>
</evidence>
<keyword evidence="6" id="KW-0106">Calcium</keyword>
<dbReference type="GO" id="GO:0005737">
    <property type="term" value="C:cytoplasm"/>
    <property type="evidence" value="ECO:0007669"/>
    <property type="project" value="TreeGrafter"/>
</dbReference>
<evidence type="ECO:0000256" key="8">
    <source>
        <dbReference type="SAM" id="SignalP"/>
    </source>
</evidence>
<sequence length="580" mass="64754">MRLRFAICWAVLLFGVLDSRHSLADAPPNVLFIAMDDLNDWIECLGGHPQSITPNLNRLAESGVLFNNAHCPAPACNPCRSAIFTGRAPNRSGMYDNRQQMREIMPEEVLIPQYFRENGYFATGSGKMLHYFIDAQSWDEYYPAKSTENPLPRSAEPTQRPASLPRGGPWQYVDTDWAALDVTDEEFGGDYATADYVSQQLAKDHKKPFFLACGLYRPHEPWFVPKKYFEPFPLDRIELPPGYKADDLDDVPAVGASAARNRYFAHIVEQGQWKQGIQGYLASIHFADAMLGRVLDALEASPHADNTIVVLWSDHGWQLGEKEHWQKYTPWRAVTRVPLMIRVPKGVSNTLPKGTPTGAVCDAPVNLLSLYPTLVDLCGLPDKSEIDGPSLLPLLDDPSGPEWPHQSITYLSKPGSYSVNGRTHQYIHYHDGSEELYDFVNDRYEWTNLATDPESSELLAKFRALSPTEFHERVEPSVDSLAKLKWKPSDGSDLPVSKPDGNAFSIYFTNRRDVAVEVCLVDSTGTVIPKISVDAGTRGKQKSRPGEVWLIRAKATGDDLGYFVVDDRTAEAIIPVANGT</sequence>
<evidence type="ECO:0000256" key="1">
    <source>
        <dbReference type="ARBA" id="ARBA00001913"/>
    </source>
</evidence>
<evidence type="ECO:0000256" key="5">
    <source>
        <dbReference type="ARBA" id="ARBA00022801"/>
    </source>
</evidence>
<gene>
    <name evidence="10" type="ORF">RSSM_02910</name>
</gene>
<dbReference type="CDD" id="cd16030">
    <property type="entry name" value="iduronate-2-sulfatase"/>
    <property type="match status" value="1"/>
</dbReference>
<reference evidence="10 11" key="1">
    <citation type="journal article" date="2013" name="Mar. Genomics">
        <title>Expression of sulfatases in Rhodopirellula baltica and the diversity of sulfatases in the genus Rhodopirellula.</title>
        <authorList>
            <person name="Wegner C.E."/>
            <person name="Richter-Heitmann T."/>
            <person name="Klindworth A."/>
            <person name="Klockow C."/>
            <person name="Richter M."/>
            <person name="Achstetter T."/>
            <person name="Glockner F.O."/>
            <person name="Harder J."/>
        </authorList>
    </citation>
    <scope>NUCLEOTIDE SEQUENCE [LARGE SCALE GENOMIC DNA]</scope>
    <source>
        <strain evidence="10 11">SM41</strain>
    </source>
</reference>
<dbReference type="InterPro" id="IPR000917">
    <property type="entry name" value="Sulfatase_N"/>
</dbReference>
<keyword evidence="5" id="KW-0378">Hydrolase</keyword>
<dbReference type="GO" id="GO:0046872">
    <property type="term" value="F:metal ion binding"/>
    <property type="evidence" value="ECO:0007669"/>
    <property type="project" value="UniProtKB-KW"/>
</dbReference>
<feature type="region of interest" description="Disordered" evidence="7">
    <location>
        <begin position="144"/>
        <end position="166"/>
    </location>
</feature>
<evidence type="ECO:0000313" key="11">
    <source>
        <dbReference type="Proteomes" id="UP000011885"/>
    </source>
</evidence>
<accession>M5U2G1</accession>
<dbReference type="OrthoDB" id="236884at2"/>
<dbReference type="EMBL" id="ANOH01000206">
    <property type="protein sequence ID" value="EMI55625.1"/>
    <property type="molecule type" value="Genomic_DNA"/>
</dbReference>
<feature type="signal peptide" evidence="8">
    <location>
        <begin position="1"/>
        <end position="24"/>
    </location>
</feature>
<dbReference type="InterPro" id="IPR017850">
    <property type="entry name" value="Alkaline_phosphatase_core_sf"/>
</dbReference>
<comment type="caution">
    <text evidence="10">The sequence shown here is derived from an EMBL/GenBank/DDBJ whole genome shotgun (WGS) entry which is preliminary data.</text>
</comment>
<evidence type="ECO:0000256" key="3">
    <source>
        <dbReference type="ARBA" id="ARBA00022723"/>
    </source>
</evidence>
<proteinExistence type="inferred from homology"/>
<dbReference type="SUPFAM" id="SSF53649">
    <property type="entry name" value="Alkaline phosphatase-like"/>
    <property type="match status" value="1"/>
</dbReference>
<dbReference type="Pfam" id="PF00884">
    <property type="entry name" value="Sulfatase"/>
    <property type="match status" value="1"/>
</dbReference>
<evidence type="ECO:0000256" key="7">
    <source>
        <dbReference type="SAM" id="MobiDB-lite"/>
    </source>
</evidence>
<evidence type="ECO:0000313" key="10">
    <source>
        <dbReference type="EMBL" id="EMI55625.1"/>
    </source>
</evidence>
<protein>
    <submittedName>
        <fullName evidence="10">Iduronate-2-sulfatase</fullName>
    </submittedName>
</protein>